<feature type="compositionally biased region" description="Low complexity" evidence="2">
    <location>
        <begin position="72"/>
        <end position="89"/>
    </location>
</feature>
<keyword evidence="1" id="KW-0862">Zinc</keyword>
<name>A0AAE1X2U9_9LAMI</name>
<feature type="domain" description="CCHC-type" evidence="3">
    <location>
        <begin position="129"/>
        <end position="143"/>
    </location>
</feature>
<dbReference type="Proteomes" id="UP001289374">
    <property type="component" value="Unassembled WGS sequence"/>
</dbReference>
<dbReference type="PROSITE" id="PS50158">
    <property type="entry name" value="ZF_CCHC"/>
    <property type="match status" value="1"/>
</dbReference>
<dbReference type="PANTHER" id="PTHR15503">
    <property type="entry name" value="LDOC1 RELATED"/>
    <property type="match status" value="1"/>
</dbReference>
<dbReference type="SMART" id="SM00343">
    <property type="entry name" value="ZnF_C2HC"/>
    <property type="match status" value="1"/>
</dbReference>
<dbReference type="Gene3D" id="3.10.10.10">
    <property type="entry name" value="HIV Type 1 Reverse Transcriptase, subunit A, domain 1"/>
    <property type="match status" value="1"/>
</dbReference>
<evidence type="ECO:0000259" key="3">
    <source>
        <dbReference type="PROSITE" id="PS50158"/>
    </source>
</evidence>
<evidence type="ECO:0000256" key="1">
    <source>
        <dbReference type="PROSITE-ProRule" id="PRU00047"/>
    </source>
</evidence>
<protein>
    <recommendedName>
        <fullName evidence="3">CCHC-type domain-containing protein</fullName>
    </recommendedName>
</protein>
<gene>
    <name evidence="4" type="ORF">Sango_0797500</name>
</gene>
<reference evidence="4" key="1">
    <citation type="submission" date="2020-06" db="EMBL/GenBank/DDBJ databases">
        <authorList>
            <person name="Li T."/>
            <person name="Hu X."/>
            <person name="Zhang T."/>
            <person name="Song X."/>
            <person name="Zhang H."/>
            <person name="Dai N."/>
            <person name="Sheng W."/>
            <person name="Hou X."/>
            <person name="Wei L."/>
        </authorList>
    </citation>
    <scope>NUCLEOTIDE SEQUENCE</scope>
    <source>
        <strain evidence="4">K16</strain>
        <tissue evidence="4">Leaf</tissue>
    </source>
</reference>
<feature type="compositionally biased region" description="Polar residues" evidence="2">
    <location>
        <begin position="40"/>
        <end position="53"/>
    </location>
</feature>
<keyword evidence="1" id="KW-0479">Metal-binding</keyword>
<dbReference type="InterPro" id="IPR036875">
    <property type="entry name" value="Znf_CCHC_sf"/>
</dbReference>
<dbReference type="AlphaFoldDB" id="A0AAE1X2U9"/>
<evidence type="ECO:0000256" key="2">
    <source>
        <dbReference type="SAM" id="MobiDB-lite"/>
    </source>
</evidence>
<dbReference type="InterPro" id="IPR032567">
    <property type="entry name" value="RTL1-rel"/>
</dbReference>
<feature type="region of interest" description="Disordered" evidence="2">
    <location>
        <begin position="27"/>
        <end position="100"/>
    </location>
</feature>
<dbReference type="Gene3D" id="4.10.60.10">
    <property type="entry name" value="Zinc finger, CCHC-type"/>
    <property type="match status" value="1"/>
</dbReference>
<organism evidence="4 5">
    <name type="scientific">Sesamum angolense</name>
    <dbReference type="NCBI Taxonomy" id="2727404"/>
    <lineage>
        <taxon>Eukaryota</taxon>
        <taxon>Viridiplantae</taxon>
        <taxon>Streptophyta</taxon>
        <taxon>Embryophyta</taxon>
        <taxon>Tracheophyta</taxon>
        <taxon>Spermatophyta</taxon>
        <taxon>Magnoliopsida</taxon>
        <taxon>eudicotyledons</taxon>
        <taxon>Gunneridae</taxon>
        <taxon>Pentapetalae</taxon>
        <taxon>asterids</taxon>
        <taxon>lamiids</taxon>
        <taxon>Lamiales</taxon>
        <taxon>Pedaliaceae</taxon>
        <taxon>Sesamum</taxon>
    </lineage>
</organism>
<keyword evidence="1" id="KW-0863">Zinc-finger</keyword>
<sequence>MHIRAKIENELSVAGYELQFVRLSKYAPEESSTESKRKNLTGNLNPTPGQSGAVSFRGSRFQRSWYRSRGMGPTSRSPSVSSGRGRPNSIGFGGRQDLTRSFNGRSIPSCANCGRRHTGECWGAQPIVCYRCHQPGHIVRDCPTWRDNARGSQISGPSSVGENSQRAECEAYLASVHDVANVSPGVSDVPVVREFPNVFPEELPRLPPHREVDFEIETISGPTPISITPYRMAPLELKELKKQLEEFLDKGFFRPGISPWGVPVLFVKKKDGRYWQLRVEEGSIPKTTFRTRYGHYEFVRSVIHAESDLSENVCVGE</sequence>
<evidence type="ECO:0000313" key="4">
    <source>
        <dbReference type="EMBL" id="KAK4404289.1"/>
    </source>
</evidence>
<reference evidence="4" key="2">
    <citation type="journal article" date="2024" name="Plant">
        <title>Genomic evolution and insights into agronomic trait innovations of Sesamum species.</title>
        <authorList>
            <person name="Miao H."/>
            <person name="Wang L."/>
            <person name="Qu L."/>
            <person name="Liu H."/>
            <person name="Sun Y."/>
            <person name="Le M."/>
            <person name="Wang Q."/>
            <person name="Wei S."/>
            <person name="Zheng Y."/>
            <person name="Lin W."/>
            <person name="Duan Y."/>
            <person name="Cao H."/>
            <person name="Xiong S."/>
            <person name="Wang X."/>
            <person name="Wei L."/>
            <person name="Li C."/>
            <person name="Ma Q."/>
            <person name="Ju M."/>
            <person name="Zhao R."/>
            <person name="Li G."/>
            <person name="Mu C."/>
            <person name="Tian Q."/>
            <person name="Mei H."/>
            <person name="Zhang T."/>
            <person name="Gao T."/>
            <person name="Zhang H."/>
        </authorList>
    </citation>
    <scope>NUCLEOTIDE SEQUENCE</scope>
    <source>
        <strain evidence="4">K16</strain>
    </source>
</reference>
<dbReference type="GO" id="GO:0003676">
    <property type="term" value="F:nucleic acid binding"/>
    <property type="evidence" value="ECO:0007669"/>
    <property type="project" value="InterPro"/>
</dbReference>
<comment type="caution">
    <text evidence="4">The sequence shown here is derived from an EMBL/GenBank/DDBJ whole genome shotgun (WGS) entry which is preliminary data.</text>
</comment>
<dbReference type="InterPro" id="IPR001878">
    <property type="entry name" value="Znf_CCHC"/>
</dbReference>
<keyword evidence="5" id="KW-1185">Reference proteome</keyword>
<proteinExistence type="predicted"/>
<dbReference type="SUPFAM" id="SSF57756">
    <property type="entry name" value="Retrovirus zinc finger-like domains"/>
    <property type="match status" value="1"/>
</dbReference>
<dbReference type="PANTHER" id="PTHR15503:SF45">
    <property type="entry name" value="RNA-DIRECTED DNA POLYMERASE HOMOLOG"/>
    <property type="match status" value="1"/>
</dbReference>
<dbReference type="GO" id="GO:0008270">
    <property type="term" value="F:zinc ion binding"/>
    <property type="evidence" value="ECO:0007669"/>
    <property type="project" value="UniProtKB-KW"/>
</dbReference>
<dbReference type="InterPro" id="IPR043502">
    <property type="entry name" value="DNA/RNA_pol_sf"/>
</dbReference>
<dbReference type="SUPFAM" id="SSF56672">
    <property type="entry name" value="DNA/RNA polymerases"/>
    <property type="match status" value="1"/>
</dbReference>
<dbReference type="EMBL" id="JACGWL010000004">
    <property type="protein sequence ID" value="KAK4404289.1"/>
    <property type="molecule type" value="Genomic_DNA"/>
</dbReference>
<accession>A0AAE1X2U9</accession>
<dbReference type="Pfam" id="PF00098">
    <property type="entry name" value="zf-CCHC"/>
    <property type="match status" value="1"/>
</dbReference>
<evidence type="ECO:0000313" key="5">
    <source>
        <dbReference type="Proteomes" id="UP001289374"/>
    </source>
</evidence>